<dbReference type="InParanoid" id="T0Q812"/>
<dbReference type="VEuPathDB" id="FungiDB:SDRG_12617"/>
<dbReference type="Gene3D" id="1.20.58.2190">
    <property type="match status" value="1"/>
</dbReference>
<dbReference type="Proteomes" id="UP000030762">
    <property type="component" value="Unassembled WGS sequence"/>
</dbReference>
<feature type="domain" description="PUB" evidence="2">
    <location>
        <begin position="231"/>
        <end position="301"/>
    </location>
</feature>
<dbReference type="InterPro" id="IPR018997">
    <property type="entry name" value="PUB_domain"/>
</dbReference>
<dbReference type="AlphaFoldDB" id="T0Q812"/>
<dbReference type="PANTHER" id="PTHR46713">
    <property type="entry name" value="F13M7.16 PROTEIN"/>
    <property type="match status" value="1"/>
</dbReference>
<dbReference type="CDD" id="cd09212">
    <property type="entry name" value="PUB"/>
    <property type="match status" value="1"/>
</dbReference>
<sequence length="360" mass="39886">MELKRLTTTVDDAEVRLRDLVASRTTADAAEEARVAQRAALHALLRLLDDDIGIKMDKFMERLAWADPVTNEPRYGPVMQDKIRAVHARVEALRGQLVEIRDDVETDGVAMAERLEQRRLDEQRRADEAAREALDAAAKAAALAHEAEQERIQAEAAAKAREVERLAIAAQKVRDERARKAAEEEARIEAERAALAALQKRVVVGLDGLTPALATLHAHIRELPNASAQWRQTLSTLHVFLQHICSAPDNAVFRQIKESNPFFMADVGQFPGGRDALLAMGFALVQQDGVGVYLMEEPDLAADMDKWSDWFDALKSMRDFVETLLAQPLPSSVSNHGLIGFTRLTQSRGSKDKCELGCQG</sequence>
<proteinExistence type="predicted"/>
<evidence type="ECO:0000313" key="4">
    <source>
        <dbReference type="Proteomes" id="UP000030762"/>
    </source>
</evidence>
<protein>
    <recommendedName>
        <fullName evidence="2">PUB domain-containing protein</fullName>
    </recommendedName>
</protein>
<evidence type="ECO:0000256" key="1">
    <source>
        <dbReference type="SAM" id="Coils"/>
    </source>
</evidence>
<dbReference type="SUPFAM" id="SSF143503">
    <property type="entry name" value="PUG domain-like"/>
    <property type="match status" value="1"/>
</dbReference>
<dbReference type="RefSeq" id="XP_008616914.1">
    <property type="nucleotide sequence ID" value="XM_008618692.1"/>
</dbReference>
<dbReference type="Pfam" id="PF09409">
    <property type="entry name" value="PUB"/>
    <property type="match status" value="1"/>
</dbReference>
<accession>T0Q812</accession>
<dbReference type="GeneID" id="19953344"/>
<dbReference type="InterPro" id="IPR036339">
    <property type="entry name" value="PUB-like_dom_sf"/>
</dbReference>
<dbReference type="OMA" id="AHFHADL"/>
<dbReference type="OrthoDB" id="336240at2759"/>
<evidence type="ECO:0000259" key="2">
    <source>
        <dbReference type="Pfam" id="PF09409"/>
    </source>
</evidence>
<organism evidence="3 4">
    <name type="scientific">Saprolegnia diclina (strain VS20)</name>
    <dbReference type="NCBI Taxonomy" id="1156394"/>
    <lineage>
        <taxon>Eukaryota</taxon>
        <taxon>Sar</taxon>
        <taxon>Stramenopiles</taxon>
        <taxon>Oomycota</taxon>
        <taxon>Saprolegniomycetes</taxon>
        <taxon>Saprolegniales</taxon>
        <taxon>Saprolegniaceae</taxon>
        <taxon>Saprolegnia</taxon>
    </lineage>
</organism>
<gene>
    <name evidence="3" type="ORF">SDRG_12617</name>
</gene>
<reference evidence="3 4" key="1">
    <citation type="submission" date="2012-04" db="EMBL/GenBank/DDBJ databases">
        <title>The Genome Sequence of Saprolegnia declina VS20.</title>
        <authorList>
            <consortium name="The Broad Institute Genome Sequencing Platform"/>
            <person name="Russ C."/>
            <person name="Nusbaum C."/>
            <person name="Tyler B."/>
            <person name="van West P."/>
            <person name="Dieguez-Uribeondo J."/>
            <person name="de Bruijn I."/>
            <person name="Tripathy S."/>
            <person name="Jiang R."/>
            <person name="Young S.K."/>
            <person name="Zeng Q."/>
            <person name="Gargeya S."/>
            <person name="Fitzgerald M."/>
            <person name="Haas B."/>
            <person name="Abouelleil A."/>
            <person name="Alvarado L."/>
            <person name="Arachchi H.M."/>
            <person name="Berlin A."/>
            <person name="Chapman S.B."/>
            <person name="Goldberg J."/>
            <person name="Griggs A."/>
            <person name="Gujja S."/>
            <person name="Hansen M."/>
            <person name="Howarth C."/>
            <person name="Imamovic A."/>
            <person name="Larimer J."/>
            <person name="McCowen C."/>
            <person name="Montmayeur A."/>
            <person name="Murphy C."/>
            <person name="Neiman D."/>
            <person name="Pearson M."/>
            <person name="Priest M."/>
            <person name="Roberts A."/>
            <person name="Saif S."/>
            <person name="Shea T."/>
            <person name="Sisk P."/>
            <person name="Sykes S."/>
            <person name="Wortman J."/>
            <person name="Nusbaum C."/>
            <person name="Birren B."/>
        </authorList>
    </citation>
    <scope>NUCLEOTIDE SEQUENCE [LARGE SCALE GENOMIC DNA]</scope>
    <source>
        <strain evidence="3 4">VS20</strain>
    </source>
</reference>
<feature type="coiled-coil region" evidence="1">
    <location>
        <begin position="112"/>
        <end position="201"/>
    </location>
</feature>
<dbReference type="PANTHER" id="PTHR46713:SF1">
    <property type="entry name" value="F13M7.16 PROTEIN"/>
    <property type="match status" value="1"/>
</dbReference>
<keyword evidence="4" id="KW-1185">Reference proteome</keyword>
<name>T0Q812_SAPDV</name>
<dbReference type="EMBL" id="JH767182">
    <property type="protein sequence ID" value="EQC29610.1"/>
    <property type="molecule type" value="Genomic_DNA"/>
</dbReference>
<dbReference type="eggNOG" id="ENOG502S26D">
    <property type="taxonomic scope" value="Eukaryota"/>
</dbReference>
<keyword evidence="1" id="KW-0175">Coiled coil</keyword>
<evidence type="ECO:0000313" key="3">
    <source>
        <dbReference type="EMBL" id="EQC29610.1"/>
    </source>
</evidence>